<dbReference type="STRING" id="1802074.A3J15_01310"/>
<dbReference type="Gene3D" id="3.30.70.1290">
    <property type="entry name" value="Transposase IS200-like"/>
    <property type="match status" value="1"/>
</dbReference>
<protein>
    <recommendedName>
        <fullName evidence="1">Transposase IS200-like domain-containing protein</fullName>
    </recommendedName>
</protein>
<dbReference type="EMBL" id="MGAY01000006">
    <property type="protein sequence ID" value="OGK57311.1"/>
    <property type="molecule type" value="Genomic_DNA"/>
</dbReference>
<dbReference type="Pfam" id="PF01797">
    <property type="entry name" value="Y1_Tnp"/>
    <property type="match status" value="1"/>
</dbReference>
<dbReference type="AlphaFoldDB" id="A0A1F7JNX5"/>
<organism evidence="2 3">
    <name type="scientific">Candidatus Roizmanbacteria bacterium RIFCSPLOWO2_02_FULL_38_10</name>
    <dbReference type="NCBI Taxonomy" id="1802074"/>
    <lineage>
        <taxon>Bacteria</taxon>
        <taxon>Candidatus Roizmaniibacteriota</taxon>
    </lineage>
</organism>
<evidence type="ECO:0000313" key="2">
    <source>
        <dbReference type="EMBL" id="OGK57311.1"/>
    </source>
</evidence>
<proteinExistence type="predicted"/>
<evidence type="ECO:0000259" key="1">
    <source>
        <dbReference type="SMART" id="SM01321"/>
    </source>
</evidence>
<dbReference type="SUPFAM" id="SSF143422">
    <property type="entry name" value="Transposase IS200-like"/>
    <property type="match status" value="1"/>
</dbReference>
<dbReference type="InterPro" id="IPR002686">
    <property type="entry name" value="Transposase_17"/>
</dbReference>
<name>A0A1F7JNX5_9BACT</name>
<dbReference type="PANTHER" id="PTHR34322">
    <property type="entry name" value="TRANSPOSASE, Y1_TNP DOMAIN-CONTAINING"/>
    <property type="match status" value="1"/>
</dbReference>
<dbReference type="GO" id="GO:0004803">
    <property type="term" value="F:transposase activity"/>
    <property type="evidence" value="ECO:0007669"/>
    <property type="project" value="InterPro"/>
</dbReference>
<feature type="domain" description="Transposase IS200-like" evidence="1">
    <location>
        <begin position="9"/>
        <end position="151"/>
    </location>
</feature>
<dbReference type="GO" id="GO:0006313">
    <property type="term" value="P:DNA transposition"/>
    <property type="evidence" value="ECO:0007669"/>
    <property type="project" value="InterPro"/>
</dbReference>
<dbReference type="InterPro" id="IPR036515">
    <property type="entry name" value="Transposase_17_sf"/>
</dbReference>
<dbReference type="GO" id="GO:0003677">
    <property type="term" value="F:DNA binding"/>
    <property type="evidence" value="ECO:0007669"/>
    <property type="project" value="InterPro"/>
</dbReference>
<dbReference type="Proteomes" id="UP000176376">
    <property type="component" value="Unassembled WGS sequence"/>
</dbReference>
<accession>A0A1F7JNX5</accession>
<comment type="caution">
    <text evidence="2">The sequence shown here is derived from an EMBL/GenBank/DDBJ whole genome shotgun (WGS) entry which is preliminary data.</text>
</comment>
<sequence length="222" mass="26883">MPYRRVIFANNEFYHIYNRTVGNEILLKDNYDFKRCISLIDYYRYDTSMSYSFFLRSDPSEQKIYLKKHQAVNPHVEILAYSMMPNHYHFLLKQNNSNGIKRFISNYQNGLAKYINTRRKRHGAFFCNMFQAVRIESEQQLLHVSRYIHLNPVTSYLIDINDLSKFDKTSFPVYIKEMNNTFVSPDLILAYFKDRDSYKKFVFNQADYQRHFQEINRMTLDE</sequence>
<dbReference type="PANTHER" id="PTHR34322:SF2">
    <property type="entry name" value="TRANSPOSASE IS200-LIKE DOMAIN-CONTAINING PROTEIN"/>
    <property type="match status" value="1"/>
</dbReference>
<gene>
    <name evidence="2" type="ORF">A3J15_01310</name>
</gene>
<evidence type="ECO:0000313" key="3">
    <source>
        <dbReference type="Proteomes" id="UP000176376"/>
    </source>
</evidence>
<dbReference type="SMART" id="SM01321">
    <property type="entry name" value="Y1_Tnp"/>
    <property type="match status" value="1"/>
</dbReference>
<reference evidence="2 3" key="1">
    <citation type="journal article" date="2016" name="Nat. Commun.">
        <title>Thousands of microbial genomes shed light on interconnected biogeochemical processes in an aquifer system.</title>
        <authorList>
            <person name="Anantharaman K."/>
            <person name="Brown C.T."/>
            <person name="Hug L.A."/>
            <person name="Sharon I."/>
            <person name="Castelle C.J."/>
            <person name="Probst A.J."/>
            <person name="Thomas B.C."/>
            <person name="Singh A."/>
            <person name="Wilkins M.J."/>
            <person name="Karaoz U."/>
            <person name="Brodie E.L."/>
            <person name="Williams K.H."/>
            <person name="Hubbard S.S."/>
            <person name="Banfield J.F."/>
        </authorList>
    </citation>
    <scope>NUCLEOTIDE SEQUENCE [LARGE SCALE GENOMIC DNA]</scope>
</reference>